<feature type="transmembrane region" description="Helical" evidence="8">
    <location>
        <begin position="213"/>
        <end position="234"/>
    </location>
</feature>
<feature type="transmembrane region" description="Helical" evidence="8">
    <location>
        <begin position="695"/>
        <end position="713"/>
    </location>
</feature>
<dbReference type="GO" id="GO:0005315">
    <property type="term" value="F:phosphate transmembrane transporter activity"/>
    <property type="evidence" value="ECO:0007669"/>
    <property type="project" value="InterPro"/>
</dbReference>
<comment type="similarity">
    <text evidence="2 8">Belongs to the binding-protein-dependent transport system permease family. CysTW subfamily.</text>
</comment>
<dbReference type="NCBIfam" id="TIGR00974">
    <property type="entry name" value="3a0107s02c"/>
    <property type="match status" value="1"/>
</dbReference>
<feature type="transmembrane region" description="Helical" evidence="8">
    <location>
        <begin position="25"/>
        <end position="42"/>
    </location>
</feature>
<keyword evidence="3" id="KW-0813">Transport</keyword>
<name>A0A1G7M7N8_9EURY</name>
<dbReference type="CDD" id="cd06261">
    <property type="entry name" value="TM_PBP2"/>
    <property type="match status" value="1"/>
</dbReference>
<dbReference type="STRING" id="660518.SAMN05216218_107163"/>
<gene>
    <name evidence="10" type="ORF">SAMN05216218_107163</name>
</gene>
<evidence type="ECO:0000256" key="2">
    <source>
        <dbReference type="ARBA" id="ARBA00007069"/>
    </source>
</evidence>
<dbReference type="Gene3D" id="1.10.3720.10">
    <property type="entry name" value="MetI-like"/>
    <property type="match status" value="1"/>
</dbReference>
<dbReference type="AlphaFoldDB" id="A0A1G7M7N8"/>
<feature type="transmembrane region" description="Helical" evidence="8">
    <location>
        <begin position="177"/>
        <end position="201"/>
    </location>
</feature>
<dbReference type="OrthoDB" id="338493at2157"/>
<keyword evidence="4 8" id="KW-1003">Cell membrane</keyword>
<evidence type="ECO:0000313" key="10">
    <source>
        <dbReference type="EMBL" id="SDF57686.1"/>
    </source>
</evidence>
<feature type="transmembrane region" description="Helical" evidence="8">
    <location>
        <begin position="280"/>
        <end position="303"/>
    </location>
</feature>
<keyword evidence="5 8" id="KW-0812">Transmembrane</keyword>
<dbReference type="RefSeq" id="WP_092691808.1">
    <property type="nucleotide sequence ID" value="NZ_FNBK01000007.1"/>
</dbReference>
<feature type="transmembrane region" description="Helical" evidence="8">
    <location>
        <begin position="54"/>
        <end position="78"/>
    </location>
</feature>
<organism evidence="10 11">
    <name type="scientific">Halorientalis regularis</name>
    <dbReference type="NCBI Taxonomy" id="660518"/>
    <lineage>
        <taxon>Archaea</taxon>
        <taxon>Methanobacteriati</taxon>
        <taxon>Methanobacteriota</taxon>
        <taxon>Stenosarchaea group</taxon>
        <taxon>Halobacteria</taxon>
        <taxon>Halobacteriales</taxon>
        <taxon>Haloarculaceae</taxon>
        <taxon>Halorientalis</taxon>
    </lineage>
</organism>
<dbReference type="Proteomes" id="UP000199076">
    <property type="component" value="Unassembled WGS sequence"/>
</dbReference>
<feature type="transmembrane region" description="Helical" evidence="8">
    <location>
        <begin position="117"/>
        <end position="138"/>
    </location>
</feature>
<dbReference type="EMBL" id="FNBK01000007">
    <property type="protein sequence ID" value="SDF57686.1"/>
    <property type="molecule type" value="Genomic_DNA"/>
</dbReference>
<dbReference type="PROSITE" id="PS50928">
    <property type="entry name" value="ABC_TM1"/>
    <property type="match status" value="1"/>
</dbReference>
<feature type="transmembrane region" description="Helical" evidence="8">
    <location>
        <begin position="309"/>
        <end position="331"/>
    </location>
</feature>
<comment type="caution">
    <text evidence="8">Lacks conserved residue(s) required for the propagation of feature annotation.</text>
</comment>
<evidence type="ECO:0000256" key="1">
    <source>
        <dbReference type="ARBA" id="ARBA00004651"/>
    </source>
</evidence>
<keyword evidence="7 8" id="KW-0472">Membrane</keyword>
<keyword evidence="6 8" id="KW-1133">Transmembrane helix</keyword>
<dbReference type="GO" id="GO:0035435">
    <property type="term" value="P:phosphate ion transmembrane transport"/>
    <property type="evidence" value="ECO:0007669"/>
    <property type="project" value="InterPro"/>
</dbReference>
<dbReference type="InterPro" id="IPR035906">
    <property type="entry name" value="MetI-like_sf"/>
</dbReference>
<feature type="transmembrane region" description="Helical" evidence="8">
    <location>
        <begin position="446"/>
        <end position="467"/>
    </location>
</feature>
<dbReference type="PANTHER" id="PTHR43470:SF3">
    <property type="entry name" value="PHOSPHATE TRANSPORT SYSTEM PERMEASE PROTEIN PSTA-RELATED"/>
    <property type="match status" value="1"/>
</dbReference>
<dbReference type="InterPro" id="IPR000515">
    <property type="entry name" value="MetI-like"/>
</dbReference>
<dbReference type="InterPro" id="IPR005672">
    <property type="entry name" value="Phosphate_PstA"/>
</dbReference>
<comment type="subcellular location">
    <subcellularLocation>
        <location evidence="1 8">Cell membrane</location>
        <topology evidence="1 8">Multi-pass membrane protein</topology>
    </subcellularLocation>
</comment>
<accession>A0A1G7M7N8</accession>
<dbReference type="PANTHER" id="PTHR43470">
    <property type="entry name" value="PHOSPHATE TRANSPORT SYSTEM PERMEASE PROTEIN PSTA-RELATED"/>
    <property type="match status" value="1"/>
</dbReference>
<feature type="transmembrane region" description="Helical" evidence="8">
    <location>
        <begin position="404"/>
        <end position="425"/>
    </location>
</feature>
<feature type="transmembrane region" description="Helical" evidence="8">
    <location>
        <begin position="858"/>
        <end position="882"/>
    </location>
</feature>
<feature type="transmembrane region" description="Helical" evidence="8">
    <location>
        <begin position="589"/>
        <end position="609"/>
    </location>
</feature>
<feature type="transmembrane region" description="Helical" evidence="8">
    <location>
        <begin position="352"/>
        <end position="373"/>
    </location>
</feature>
<dbReference type="SUPFAM" id="SSF161098">
    <property type="entry name" value="MetI-like"/>
    <property type="match status" value="1"/>
</dbReference>
<feature type="transmembrane region" description="Helical" evidence="8">
    <location>
        <begin position="90"/>
        <end position="111"/>
    </location>
</feature>
<feature type="domain" description="ABC transmembrane type-1" evidence="9">
    <location>
        <begin position="651"/>
        <end position="875"/>
    </location>
</feature>
<evidence type="ECO:0000256" key="5">
    <source>
        <dbReference type="ARBA" id="ARBA00022692"/>
    </source>
</evidence>
<evidence type="ECO:0000256" key="6">
    <source>
        <dbReference type="ARBA" id="ARBA00022989"/>
    </source>
</evidence>
<dbReference type="GO" id="GO:0005886">
    <property type="term" value="C:plasma membrane"/>
    <property type="evidence" value="ECO:0007669"/>
    <property type="project" value="UniProtKB-SubCell"/>
</dbReference>
<reference evidence="11" key="1">
    <citation type="submission" date="2016-10" db="EMBL/GenBank/DDBJ databases">
        <authorList>
            <person name="Varghese N."/>
            <person name="Submissions S."/>
        </authorList>
    </citation>
    <scope>NUCLEOTIDE SEQUENCE [LARGE SCALE GENOMIC DNA]</scope>
    <source>
        <strain evidence="11">IBRC-M 10760</strain>
    </source>
</reference>
<feature type="transmembrane region" description="Helical" evidence="8">
    <location>
        <begin position="770"/>
        <end position="791"/>
    </location>
</feature>
<evidence type="ECO:0000259" key="9">
    <source>
        <dbReference type="PROSITE" id="PS50928"/>
    </source>
</evidence>
<feature type="transmembrane region" description="Helical" evidence="8">
    <location>
        <begin position="150"/>
        <end position="171"/>
    </location>
</feature>
<evidence type="ECO:0000313" key="11">
    <source>
        <dbReference type="Proteomes" id="UP000199076"/>
    </source>
</evidence>
<dbReference type="Pfam" id="PF00528">
    <property type="entry name" value="BPD_transp_1"/>
    <property type="match status" value="1"/>
</dbReference>
<feature type="transmembrane region" description="Helical" evidence="8">
    <location>
        <begin position="479"/>
        <end position="503"/>
    </location>
</feature>
<evidence type="ECO:0000256" key="4">
    <source>
        <dbReference type="ARBA" id="ARBA00022475"/>
    </source>
</evidence>
<protein>
    <recommendedName>
        <fullName evidence="8">Phosphate transport system permease protein PstA</fullName>
    </recommendedName>
</protein>
<feature type="transmembrane region" description="Helical" evidence="8">
    <location>
        <begin position="240"/>
        <end position="259"/>
    </location>
</feature>
<feature type="transmembrane region" description="Helical" evidence="8">
    <location>
        <begin position="719"/>
        <end position="739"/>
    </location>
</feature>
<evidence type="ECO:0000256" key="3">
    <source>
        <dbReference type="ARBA" id="ARBA00022448"/>
    </source>
</evidence>
<feature type="transmembrane region" description="Helical" evidence="8">
    <location>
        <begin position="547"/>
        <end position="568"/>
    </location>
</feature>
<keyword evidence="11" id="KW-1185">Reference proteome</keyword>
<feature type="transmembrane region" description="Helical" evidence="8">
    <location>
        <begin position="515"/>
        <end position="535"/>
    </location>
</feature>
<sequence>MSEGYAHENELVSAESNLYDRAMDVGIALSITTFVVGMITFADGVSLAATGMELVTFFGILLGVVAGGVGIVAVFSYTNVVPITSQRVRGVALGLLVSLVGLAVAAAALPVSLATMLGLVMIVEAGLLVAAGAGSRFGFVETDPSMSAGLLAGIVFGLLGAAIGAVIVASFPGVPGVIAGVPLWALGGLLFGVGFVVLTVSPREDIGSTVPPALIIGILGATIATAVIGVGWQWTPENLSGGFTGGSVIPVFVLFGSLLSSWSAAKCRADFGARGRQYGAFFVINLNAFLMVAIMAAIVVFVAVKGIGWAFHDFSIGALSLLVVLAPLLVLTVQRARAPAGTDEWHSAARQFFRVLPLAAVGSFAAMLLGIIVTGTPFEIPYQYAILVDRSTVMLDTAFRVTPSLAVGNLLVIVSGTLLFTYFLRRYGSLRDVGIEYERLSPVRQAVPAVIGLLVLLSLVFVGIGPAPGGIPIGPTVGLGLATLGAIVVAALVLAPLGALLTGEGSLAERAHENAQLLNVGLFSGVALLFAVIVLEWTAVSNPQLGPLAPVPTVALLAALVSICLAAFAARARRSTDDTLRHRVLGEEVTLALTAAAGFVTLIGLHVAATSETAFAVGPVEVAIHGSLSWPTVLQGAIPLGQAPGGIYPAIVGTIWIVIGASLFAVPLGLGAAVFLTEYAEQGRFTEVVETATNALWSTPSIVFGLFGAAFLIPRLGNSLSLLAAQLTLAFMLLPLVVITSREAIKSVPDEYRDASAALGVDRWTTIRSVVIPAAMPGVVTGVILGVGRIAGETAPLILVLGSEINATNAIDVLGGFAFTTSPPFITNEALLNSSAALPTQVWGIITAGVSGSTSKGWATAFMLLVVVLSFYAVGIIARTYFRRKINYE</sequence>
<proteinExistence type="inferred from homology"/>
<feature type="transmembrane region" description="Helical" evidence="8">
    <location>
        <begin position="647"/>
        <end position="675"/>
    </location>
</feature>
<evidence type="ECO:0000256" key="7">
    <source>
        <dbReference type="ARBA" id="ARBA00023136"/>
    </source>
</evidence>
<evidence type="ECO:0000256" key="8">
    <source>
        <dbReference type="RuleBase" id="RU363043"/>
    </source>
</evidence>